<name>B9FPQ0_ORYSJ</name>
<organism evidence="2">
    <name type="scientific">Oryza sativa subsp. japonica</name>
    <name type="common">Rice</name>
    <dbReference type="NCBI Taxonomy" id="39947"/>
    <lineage>
        <taxon>Eukaryota</taxon>
        <taxon>Viridiplantae</taxon>
        <taxon>Streptophyta</taxon>
        <taxon>Embryophyta</taxon>
        <taxon>Tracheophyta</taxon>
        <taxon>Spermatophyta</taxon>
        <taxon>Magnoliopsida</taxon>
        <taxon>Liliopsida</taxon>
        <taxon>Poales</taxon>
        <taxon>Poaceae</taxon>
        <taxon>BOP clade</taxon>
        <taxon>Oryzoideae</taxon>
        <taxon>Oryzeae</taxon>
        <taxon>Oryzinae</taxon>
        <taxon>Oryza</taxon>
        <taxon>Oryza sativa</taxon>
    </lineage>
</organism>
<evidence type="ECO:0000313" key="2">
    <source>
        <dbReference type="EMBL" id="EEE63785.1"/>
    </source>
</evidence>
<dbReference type="AlphaFoldDB" id="B9FPQ0"/>
<dbReference type="Proteomes" id="UP000007752">
    <property type="component" value="Chromosome 5"/>
</dbReference>
<protein>
    <submittedName>
        <fullName evidence="2">Uncharacterized protein</fullName>
    </submittedName>
</protein>
<feature type="region of interest" description="Disordered" evidence="1">
    <location>
        <begin position="66"/>
        <end position="167"/>
    </location>
</feature>
<gene>
    <name evidence="2" type="ORF">OsJ_18608</name>
</gene>
<evidence type="ECO:0000256" key="1">
    <source>
        <dbReference type="SAM" id="MobiDB-lite"/>
    </source>
</evidence>
<feature type="compositionally biased region" description="Basic and acidic residues" evidence="1">
    <location>
        <begin position="116"/>
        <end position="125"/>
    </location>
</feature>
<proteinExistence type="predicted"/>
<reference evidence="2" key="2">
    <citation type="submission" date="2008-12" db="EMBL/GenBank/DDBJ databases">
        <title>Improved gene annotation of the rice (Oryza sativa) genomes.</title>
        <authorList>
            <person name="Wang J."/>
            <person name="Li R."/>
            <person name="Fan W."/>
            <person name="Huang Q."/>
            <person name="Zhang J."/>
            <person name="Zhou Y."/>
            <person name="Hu Y."/>
            <person name="Zi S."/>
            <person name="Li J."/>
            <person name="Ni P."/>
            <person name="Zheng H."/>
            <person name="Zhang Y."/>
            <person name="Zhao M."/>
            <person name="Hao Q."/>
            <person name="McDermott J."/>
            <person name="Samudrala R."/>
            <person name="Kristiansen K."/>
            <person name="Wong G.K.-S."/>
        </authorList>
    </citation>
    <scope>NUCLEOTIDE SEQUENCE</scope>
</reference>
<reference evidence="2" key="1">
    <citation type="journal article" date="2005" name="PLoS Biol.">
        <title>The genomes of Oryza sativa: a history of duplications.</title>
        <authorList>
            <person name="Yu J."/>
            <person name="Wang J."/>
            <person name="Lin W."/>
            <person name="Li S."/>
            <person name="Li H."/>
            <person name="Zhou J."/>
            <person name="Ni P."/>
            <person name="Dong W."/>
            <person name="Hu S."/>
            <person name="Zeng C."/>
            <person name="Zhang J."/>
            <person name="Zhang Y."/>
            <person name="Li R."/>
            <person name="Xu Z."/>
            <person name="Li S."/>
            <person name="Li X."/>
            <person name="Zheng H."/>
            <person name="Cong L."/>
            <person name="Lin L."/>
            <person name="Yin J."/>
            <person name="Geng J."/>
            <person name="Li G."/>
            <person name="Shi J."/>
            <person name="Liu J."/>
            <person name="Lv H."/>
            <person name="Li J."/>
            <person name="Wang J."/>
            <person name="Deng Y."/>
            <person name="Ran L."/>
            <person name="Shi X."/>
            <person name="Wang X."/>
            <person name="Wu Q."/>
            <person name="Li C."/>
            <person name="Ren X."/>
            <person name="Wang J."/>
            <person name="Wang X."/>
            <person name="Li D."/>
            <person name="Liu D."/>
            <person name="Zhang X."/>
            <person name="Ji Z."/>
            <person name="Zhao W."/>
            <person name="Sun Y."/>
            <person name="Zhang Z."/>
            <person name="Bao J."/>
            <person name="Han Y."/>
            <person name="Dong L."/>
            <person name="Ji J."/>
            <person name="Chen P."/>
            <person name="Wu S."/>
            <person name="Liu J."/>
            <person name="Xiao Y."/>
            <person name="Bu D."/>
            <person name="Tan J."/>
            <person name="Yang L."/>
            <person name="Ye C."/>
            <person name="Zhang J."/>
            <person name="Xu J."/>
            <person name="Zhou Y."/>
            <person name="Yu Y."/>
            <person name="Zhang B."/>
            <person name="Zhuang S."/>
            <person name="Wei H."/>
            <person name="Liu B."/>
            <person name="Lei M."/>
            <person name="Yu H."/>
            <person name="Li Y."/>
            <person name="Xu H."/>
            <person name="Wei S."/>
            <person name="He X."/>
            <person name="Fang L."/>
            <person name="Zhang Z."/>
            <person name="Zhang Y."/>
            <person name="Huang X."/>
            <person name="Su Z."/>
            <person name="Tong W."/>
            <person name="Li J."/>
            <person name="Tong Z."/>
            <person name="Li S."/>
            <person name="Ye J."/>
            <person name="Wang L."/>
            <person name="Fang L."/>
            <person name="Lei T."/>
            <person name="Chen C."/>
            <person name="Chen H."/>
            <person name="Xu Z."/>
            <person name="Li H."/>
            <person name="Huang H."/>
            <person name="Zhang F."/>
            <person name="Xu H."/>
            <person name="Li N."/>
            <person name="Zhao C."/>
            <person name="Li S."/>
            <person name="Dong L."/>
            <person name="Huang Y."/>
            <person name="Li L."/>
            <person name="Xi Y."/>
            <person name="Qi Q."/>
            <person name="Li W."/>
            <person name="Zhang B."/>
            <person name="Hu W."/>
            <person name="Zhang Y."/>
            <person name="Tian X."/>
            <person name="Jiao Y."/>
            <person name="Liang X."/>
            <person name="Jin J."/>
            <person name="Gao L."/>
            <person name="Zheng W."/>
            <person name="Hao B."/>
            <person name="Liu S."/>
            <person name="Wang W."/>
            <person name="Yuan L."/>
            <person name="Cao M."/>
            <person name="McDermott J."/>
            <person name="Samudrala R."/>
            <person name="Wang J."/>
            <person name="Wong G.K."/>
            <person name="Yang H."/>
        </authorList>
    </citation>
    <scope>NUCLEOTIDE SEQUENCE [LARGE SCALE GENOMIC DNA]</scope>
</reference>
<accession>B9FPQ0</accession>
<sequence>MATVRSLRPLRHPRIADEAARRDGSPPVDAVVVEGAGTSGEDADWPSGHHDVDADRAELRLILLGIPDHQRANPTHHRRLLLRSANTLERNTLKKKPKEAVTTEEKEQKMTSSNGHRHEQQDGKARTSKPAATGRQHQSKERKTQKSQQATPYRDRRKGKSTCAYPA</sequence>
<feature type="compositionally biased region" description="Basic and acidic residues" evidence="1">
    <location>
        <begin position="98"/>
        <end position="109"/>
    </location>
</feature>
<dbReference type="EMBL" id="CM000142">
    <property type="protein sequence ID" value="EEE63785.1"/>
    <property type="molecule type" value="Genomic_DNA"/>
</dbReference>
<feature type="compositionally biased region" description="Basic and acidic residues" evidence="1">
    <location>
        <begin position="14"/>
        <end position="24"/>
    </location>
</feature>
<feature type="region of interest" description="Disordered" evidence="1">
    <location>
        <begin position="1"/>
        <end position="51"/>
    </location>
</feature>